<comment type="caution">
    <text evidence="2">The sequence shown here is derived from an EMBL/GenBank/DDBJ whole genome shotgun (WGS) entry which is preliminary data.</text>
</comment>
<keyword evidence="1" id="KW-0732">Signal</keyword>
<organism evidence="2 3">
    <name type="scientific">Clitoria ternatea</name>
    <name type="common">Butterfly pea</name>
    <dbReference type="NCBI Taxonomy" id="43366"/>
    <lineage>
        <taxon>Eukaryota</taxon>
        <taxon>Viridiplantae</taxon>
        <taxon>Streptophyta</taxon>
        <taxon>Embryophyta</taxon>
        <taxon>Tracheophyta</taxon>
        <taxon>Spermatophyta</taxon>
        <taxon>Magnoliopsida</taxon>
        <taxon>eudicotyledons</taxon>
        <taxon>Gunneridae</taxon>
        <taxon>Pentapetalae</taxon>
        <taxon>rosids</taxon>
        <taxon>fabids</taxon>
        <taxon>Fabales</taxon>
        <taxon>Fabaceae</taxon>
        <taxon>Papilionoideae</taxon>
        <taxon>50 kb inversion clade</taxon>
        <taxon>NPAAA clade</taxon>
        <taxon>indigoferoid/millettioid clade</taxon>
        <taxon>Phaseoleae</taxon>
        <taxon>Clitoria</taxon>
    </lineage>
</organism>
<reference evidence="2 3" key="1">
    <citation type="submission" date="2024-01" db="EMBL/GenBank/DDBJ databases">
        <title>The genomes of 5 underutilized Papilionoideae crops provide insights into root nodulation and disease resistance.</title>
        <authorList>
            <person name="Yuan L."/>
        </authorList>
    </citation>
    <scope>NUCLEOTIDE SEQUENCE [LARGE SCALE GENOMIC DNA]</scope>
    <source>
        <strain evidence="2">LY-2023</strain>
        <tissue evidence="2">Leaf</tissue>
    </source>
</reference>
<accession>A0AAN9J823</accession>
<evidence type="ECO:0000256" key="1">
    <source>
        <dbReference type="SAM" id="SignalP"/>
    </source>
</evidence>
<gene>
    <name evidence="2" type="ORF">RJT34_16279</name>
</gene>
<name>A0AAN9J823_CLITE</name>
<evidence type="ECO:0000313" key="2">
    <source>
        <dbReference type="EMBL" id="KAK7293414.1"/>
    </source>
</evidence>
<feature type="chain" id="PRO_5043010196" description="Secreted protein" evidence="1">
    <location>
        <begin position="26"/>
        <end position="133"/>
    </location>
</feature>
<dbReference type="Proteomes" id="UP001359559">
    <property type="component" value="Unassembled WGS sequence"/>
</dbReference>
<proteinExistence type="predicted"/>
<feature type="signal peptide" evidence="1">
    <location>
        <begin position="1"/>
        <end position="25"/>
    </location>
</feature>
<protein>
    <recommendedName>
        <fullName evidence="4">Secreted protein</fullName>
    </recommendedName>
</protein>
<keyword evidence="3" id="KW-1185">Reference proteome</keyword>
<evidence type="ECO:0000313" key="3">
    <source>
        <dbReference type="Proteomes" id="UP001359559"/>
    </source>
</evidence>
<dbReference type="EMBL" id="JAYKXN010000004">
    <property type="protein sequence ID" value="KAK7293414.1"/>
    <property type="molecule type" value="Genomic_DNA"/>
</dbReference>
<sequence length="133" mass="14521">MSLSLACFMVSHTLVSVFLVNRSCGKFYFLALSLTLSLSNMHSGDLRGCSIFSPPTSDLSWLSCPIFYKLSAPTFCCASLPTFTFTVSLLPFSIPNLDSSTSFSIATSITSSLLASARFFSYTPLHSSETIYY</sequence>
<evidence type="ECO:0008006" key="4">
    <source>
        <dbReference type="Google" id="ProtNLM"/>
    </source>
</evidence>
<dbReference type="AlphaFoldDB" id="A0AAN9J823"/>